<dbReference type="Gene3D" id="2.60.120.10">
    <property type="entry name" value="Jelly Rolls"/>
    <property type="match status" value="2"/>
</dbReference>
<comment type="cofactor">
    <cofactor evidence="2">
        <name>Fe cation</name>
        <dbReference type="ChEBI" id="CHEBI:24875"/>
    </cofactor>
    <text evidence="2">Binds 1 Fe cation per subunit.</text>
</comment>
<comment type="similarity">
    <text evidence="1 3">Belongs to the pirin family.</text>
</comment>
<dbReference type="InterPro" id="IPR011051">
    <property type="entry name" value="RmlC_Cupin_sf"/>
</dbReference>
<dbReference type="PANTHER" id="PTHR13903:SF8">
    <property type="entry name" value="PIRIN"/>
    <property type="match status" value="1"/>
</dbReference>
<evidence type="ECO:0000259" key="5">
    <source>
        <dbReference type="Pfam" id="PF05726"/>
    </source>
</evidence>
<dbReference type="Proteomes" id="UP000054785">
    <property type="component" value="Unassembled WGS sequence"/>
</dbReference>
<feature type="binding site" evidence="2">
    <location>
        <position position="63"/>
    </location>
    <ligand>
        <name>Fe cation</name>
        <dbReference type="ChEBI" id="CHEBI:24875"/>
    </ligand>
</feature>
<evidence type="ECO:0000313" key="7">
    <source>
        <dbReference type="Proteomes" id="UP000054785"/>
    </source>
</evidence>
<dbReference type="PIRSF" id="PIRSF006232">
    <property type="entry name" value="Pirin"/>
    <property type="match status" value="1"/>
</dbReference>
<protein>
    <submittedName>
        <fullName evidence="6">Pirin-like protein</fullName>
    </submittedName>
</protein>
<dbReference type="CDD" id="cd02247">
    <property type="entry name" value="cupin_pirin_C"/>
    <property type="match status" value="1"/>
</dbReference>
<evidence type="ECO:0000256" key="2">
    <source>
        <dbReference type="PIRSR" id="PIRSR006232-1"/>
    </source>
</evidence>
<dbReference type="EMBL" id="LNYC01000014">
    <property type="protein sequence ID" value="KTD03038.1"/>
    <property type="molecule type" value="Genomic_DNA"/>
</dbReference>
<accession>A0A0W0U4N2</accession>
<gene>
    <name evidence="6" type="ORF">Lgee_0588</name>
</gene>
<feature type="domain" description="Pirin N-terminal" evidence="4">
    <location>
        <begin position="25"/>
        <end position="123"/>
    </location>
</feature>
<sequence>MMMNQRQVRRLLTGRLMREGAGVKLHRYIGMDPHNEYDPFLLLDFFDSDDPMDYIGGFPDHPHRGFETITYLLHGRLHHRDNHGHEGVLEPGGVQWMTAGRGIIHSEMPRQQSGRLCGIQLWLNLPAAEKRMAPHYHEFSAESFPLEQNKAGVTVKVIAGTTDAGTSSPVARRVTDPVLLDIHLGAGARFVQTLPDTHEAFLFLLQGSFMVIGEKSSQAVHEGILASLGSGGAVSLEGVAPENRCLLIAGRRLNEPVSRLGPFVMNTHEEILEAIDDFRNHRFAPR</sequence>
<proteinExistence type="inferred from homology"/>
<organism evidence="6 7">
    <name type="scientific">Legionella geestiana</name>
    <dbReference type="NCBI Taxonomy" id="45065"/>
    <lineage>
        <taxon>Bacteria</taxon>
        <taxon>Pseudomonadati</taxon>
        <taxon>Pseudomonadota</taxon>
        <taxon>Gammaproteobacteria</taxon>
        <taxon>Legionellales</taxon>
        <taxon>Legionellaceae</taxon>
        <taxon>Legionella</taxon>
    </lineage>
</organism>
<dbReference type="CDD" id="cd02909">
    <property type="entry name" value="cupin_pirin_N"/>
    <property type="match status" value="1"/>
</dbReference>
<feature type="binding site" evidence="2">
    <location>
        <position position="105"/>
    </location>
    <ligand>
        <name>Fe cation</name>
        <dbReference type="ChEBI" id="CHEBI:24875"/>
    </ligand>
</feature>
<dbReference type="InterPro" id="IPR014710">
    <property type="entry name" value="RmlC-like_jellyroll"/>
</dbReference>
<evidence type="ECO:0000259" key="4">
    <source>
        <dbReference type="Pfam" id="PF02678"/>
    </source>
</evidence>
<feature type="binding site" evidence="2">
    <location>
        <position position="61"/>
    </location>
    <ligand>
        <name>Fe cation</name>
        <dbReference type="ChEBI" id="CHEBI:24875"/>
    </ligand>
</feature>
<dbReference type="SUPFAM" id="SSF51182">
    <property type="entry name" value="RmlC-like cupins"/>
    <property type="match status" value="1"/>
</dbReference>
<dbReference type="STRING" id="45065.Lgee_0588"/>
<dbReference type="InterPro" id="IPR012093">
    <property type="entry name" value="Pirin"/>
</dbReference>
<keyword evidence="2" id="KW-0408">Iron</keyword>
<feature type="domain" description="Pirin C-terminal" evidence="5">
    <location>
        <begin position="180"/>
        <end position="283"/>
    </location>
</feature>
<reference evidence="6 7" key="1">
    <citation type="submission" date="2015-11" db="EMBL/GenBank/DDBJ databases">
        <title>Genomic analysis of 38 Legionella species identifies large and diverse effector repertoires.</title>
        <authorList>
            <person name="Burstein D."/>
            <person name="Amaro F."/>
            <person name="Zusman T."/>
            <person name="Lifshitz Z."/>
            <person name="Cohen O."/>
            <person name="Gilbert J.A."/>
            <person name="Pupko T."/>
            <person name="Shuman H.A."/>
            <person name="Segal G."/>
        </authorList>
    </citation>
    <scope>NUCLEOTIDE SEQUENCE [LARGE SCALE GENOMIC DNA]</scope>
    <source>
        <strain evidence="6 7">ATCC 49504</strain>
    </source>
</reference>
<comment type="caution">
    <text evidence="6">The sequence shown here is derived from an EMBL/GenBank/DDBJ whole genome shotgun (WGS) entry which is preliminary data.</text>
</comment>
<dbReference type="PATRIC" id="fig|45065.4.peg.628"/>
<dbReference type="Pfam" id="PF02678">
    <property type="entry name" value="Pirin"/>
    <property type="match status" value="1"/>
</dbReference>
<dbReference type="InterPro" id="IPR003829">
    <property type="entry name" value="Pirin_N_dom"/>
</dbReference>
<dbReference type="PANTHER" id="PTHR13903">
    <property type="entry name" value="PIRIN-RELATED"/>
    <property type="match status" value="1"/>
</dbReference>
<keyword evidence="7" id="KW-1185">Reference proteome</keyword>
<dbReference type="AlphaFoldDB" id="A0A0W0U4N2"/>
<dbReference type="InterPro" id="IPR008778">
    <property type="entry name" value="Pirin_C_dom"/>
</dbReference>
<evidence type="ECO:0000256" key="3">
    <source>
        <dbReference type="RuleBase" id="RU003457"/>
    </source>
</evidence>
<dbReference type="Pfam" id="PF05726">
    <property type="entry name" value="Pirin_C"/>
    <property type="match status" value="1"/>
</dbReference>
<feature type="binding site" evidence="2">
    <location>
        <position position="107"/>
    </location>
    <ligand>
        <name>Fe cation</name>
        <dbReference type="ChEBI" id="CHEBI:24875"/>
    </ligand>
</feature>
<keyword evidence="2" id="KW-0479">Metal-binding</keyword>
<dbReference type="GO" id="GO:0046872">
    <property type="term" value="F:metal ion binding"/>
    <property type="evidence" value="ECO:0007669"/>
    <property type="project" value="UniProtKB-KW"/>
</dbReference>
<evidence type="ECO:0000313" key="6">
    <source>
        <dbReference type="EMBL" id="KTD03038.1"/>
    </source>
</evidence>
<evidence type="ECO:0000256" key="1">
    <source>
        <dbReference type="ARBA" id="ARBA00008416"/>
    </source>
</evidence>
<name>A0A0W0U4N2_9GAMM</name>